<keyword evidence="3 4" id="KW-0472">Membrane</keyword>
<reference evidence="5 6" key="2">
    <citation type="submission" date="2016-08" db="EMBL/GenBank/DDBJ databases">
        <title>Pervasive Adenine N6-methylation of Active Genes in Fungi.</title>
        <authorList>
            <consortium name="DOE Joint Genome Institute"/>
            <person name="Mondo S.J."/>
            <person name="Dannebaum R.O."/>
            <person name="Kuo R.C."/>
            <person name="Labutti K."/>
            <person name="Haridas S."/>
            <person name="Kuo A."/>
            <person name="Salamov A."/>
            <person name="Ahrendt S.R."/>
            <person name="Lipzen A."/>
            <person name="Sullivan W."/>
            <person name="Andreopoulos W.B."/>
            <person name="Clum A."/>
            <person name="Lindquist E."/>
            <person name="Daum C."/>
            <person name="Ramamoorthy G.K."/>
            <person name="Gryganskyi A."/>
            <person name="Culley D."/>
            <person name="Magnuson J.K."/>
            <person name="James T.Y."/>
            <person name="O'Malley M.A."/>
            <person name="Stajich J.E."/>
            <person name="Spatafora J.W."/>
            <person name="Visel A."/>
            <person name="Grigoriev I.V."/>
        </authorList>
    </citation>
    <scope>NUCLEOTIDE SEQUENCE [LARGE SCALE GENOMIC DNA]</scope>
    <source>
        <strain evidence="6">finn</strain>
    </source>
</reference>
<dbReference type="InterPro" id="IPR036640">
    <property type="entry name" value="ABC1_TM_sf"/>
</dbReference>
<dbReference type="EMBL" id="MCFH01000036">
    <property type="protein sequence ID" value="ORX46215.1"/>
    <property type="molecule type" value="Genomic_DNA"/>
</dbReference>
<feature type="transmembrane region" description="Helical" evidence="4">
    <location>
        <begin position="82"/>
        <end position="100"/>
    </location>
</feature>
<gene>
    <name evidence="5" type="ORF">BCR36DRAFT_372377</name>
</gene>
<sequence length="305" mass="34886">MKHPEINIEAIISNMRNTQSSNAQLSFESINDSMDKLYSIVYKFAIITGIALITGYIAYITLDYGSFRISSRLHSKLYSGSYFLLAAVIIAFIIDVKRLLILPLNTSKKILNIINNNLSLNIERKHIDIFMNLLKPTRNYGIYKFIIKGILFGGVLAVGFIFVGLFFKNVTNYIMKRGDILNIIGDMAIGSMMLLSSIRHIIGIVNSRKILKRLKELTENKSKNIRYYKLKSAEIVVVSSNNINTIKARNLEKQCSQLYYSKLIKENRKRVINGKGIQYGISQCIPFIAFKFLNNLLYRIDELDN</sequence>
<feature type="transmembrane region" description="Helical" evidence="4">
    <location>
        <begin position="40"/>
        <end position="62"/>
    </location>
</feature>
<protein>
    <submittedName>
        <fullName evidence="5">Uncharacterized protein</fullName>
    </submittedName>
</protein>
<dbReference type="AlphaFoldDB" id="A0A1Y1V443"/>
<evidence type="ECO:0000256" key="3">
    <source>
        <dbReference type="ARBA" id="ARBA00023136"/>
    </source>
</evidence>
<accession>A0A1Y1V443</accession>
<reference evidence="5 6" key="1">
    <citation type="submission" date="2016-08" db="EMBL/GenBank/DDBJ databases">
        <title>Genomes of anaerobic fungi encode conserved fungal cellulosomes for biomass hydrolysis.</title>
        <authorList>
            <consortium name="DOE Joint Genome Institute"/>
            <person name="Haitjema C.H."/>
            <person name="Gilmore S.P."/>
            <person name="Henske J.K."/>
            <person name="Solomon K.V."/>
            <person name="De Groot R."/>
            <person name="Kuo A."/>
            <person name="Mondo S.J."/>
            <person name="Salamov A.A."/>
            <person name="Labutti K."/>
            <person name="Zhao Z."/>
            <person name="Chiniquy J."/>
            <person name="Barry K."/>
            <person name="Brewer H.M."/>
            <person name="Purvine S.O."/>
            <person name="Wright A.T."/>
            <person name="Boxma B."/>
            <person name="Van Alen T."/>
            <person name="Hackstein J.H."/>
            <person name="Baker S.E."/>
            <person name="Grigoriev I.V."/>
            <person name="O'Malley M.A."/>
        </authorList>
    </citation>
    <scope>NUCLEOTIDE SEQUENCE [LARGE SCALE GENOMIC DNA]</scope>
    <source>
        <strain evidence="6">finn</strain>
    </source>
</reference>
<dbReference type="Proteomes" id="UP000193719">
    <property type="component" value="Unassembled WGS sequence"/>
</dbReference>
<evidence type="ECO:0000313" key="6">
    <source>
        <dbReference type="Proteomes" id="UP000193719"/>
    </source>
</evidence>
<evidence type="ECO:0000313" key="5">
    <source>
        <dbReference type="EMBL" id="ORX46215.1"/>
    </source>
</evidence>
<comment type="caution">
    <text evidence="5">The sequence shown here is derived from an EMBL/GenBank/DDBJ whole genome shotgun (WGS) entry which is preliminary data.</text>
</comment>
<feature type="transmembrane region" description="Helical" evidence="4">
    <location>
        <begin position="145"/>
        <end position="167"/>
    </location>
</feature>
<keyword evidence="6" id="KW-1185">Reference proteome</keyword>
<evidence type="ECO:0000256" key="1">
    <source>
        <dbReference type="ARBA" id="ARBA00022692"/>
    </source>
</evidence>
<organism evidence="5 6">
    <name type="scientific">Piromyces finnis</name>
    <dbReference type="NCBI Taxonomy" id="1754191"/>
    <lineage>
        <taxon>Eukaryota</taxon>
        <taxon>Fungi</taxon>
        <taxon>Fungi incertae sedis</taxon>
        <taxon>Chytridiomycota</taxon>
        <taxon>Chytridiomycota incertae sedis</taxon>
        <taxon>Neocallimastigomycetes</taxon>
        <taxon>Neocallimastigales</taxon>
        <taxon>Neocallimastigaceae</taxon>
        <taxon>Piromyces</taxon>
    </lineage>
</organism>
<keyword evidence="1 4" id="KW-0812">Transmembrane</keyword>
<proteinExistence type="predicted"/>
<dbReference type="GO" id="GO:0016020">
    <property type="term" value="C:membrane"/>
    <property type="evidence" value="ECO:0007669"/>
    <property type="project" value="InterPro"/>
</dbReference>
<keyword evidence="2 4" id="KW-1133">Transmembrane helix</keyword>
<name>A0A1Y1V443_9FUNG</name>
<feature type="transmembrane region" description="Helical" evidence="4">
    <location>
        <begin position="187"/>
        <end position="205"/>
    </location>
</feature>
<evidence type="ECO:0000256" key="2">
    <source>
        <dbReference type="ARBA" id="ARBA00022989"/>
    </source>
</evidence>
<dbReference type="GO" id="GO:0005524">
    <property type="term" value="F:ATP binding"/>
    <property type="evidence" value="ECO:0007669"/>
    <property type="project" value="InterPro"/>
</dbReference>
<dbReference type="Gene3D" id="1.20.1560.10">
    <property type="entry name" value="ABC transporter type 1, transmembrane domain"/>
    <property type="match status" value="1"/>
</dbReference>
<evidence type="ECO:0000256" key="4">
    <source>
        <dbReference type="SAM" id="Phobius"/>
    </source>
</evidence>